<evidence type="ECO:0000256" key="4">
    <source>
        <dbReference type="ARBA" id="ARBA00023015"/>
    </source>
</evidence>
<evidence type="ECO:0000256" key="1">
    <source>
        <dbReference type="ARBA" id="ARBA00004123"/>
    </source>
</evidence>
<keyword evidence="5 8" id="KW-0804">Transcription</keyword>
<dbReference type="OrthoDB" id="5319830at2759"/>
<dbReference type="GO" id="GO:0032968">
    <property type="term" value="P:positive regulation of transcription elongation by RNA polymerase II"/>
    <property type="evidence" value="ECO:0007669"/>
    <property type="project" value="EnsemblFungi"/>
</dbReference>
<dbReference type="RefSeq" id="XP_003672185.1">
    <property type="nucleotide sequence ID" value="XM_003672137.1"/>
</dbReference>
<gene>
    <name evidence="10" type="primary">NDAI0J00500</name>
    <name evidence="8" type="synonym">MED17</name>
    <name evidence="10" type="ordered locus">NDAI_0J00500</name>
</gene>
<dbReference type="AlphaFoldDB" id="G0WGL4"/>
<dbReference type="GO" id="GO:0070847">
    <property type="term" value="C:core mediator complex"/>
    <property type="evidence" value="ECO:0007669"/>
    <property type="project" value="EnsemblFungi"/>
</dbReference>
<dbReference type="PANTHER" id="PTHR13114:SF7">
    <property type="entry name" value="MEDIATOR OF RNA POLYMERASE II TRANSCRIPTION SUBUNIT 17"/>
    <property type="match status" value="1"/>
</dbReference>
<evidence type="ECO:0000256" key="5">
    <source>
        <dbReference type="ARBA" id="ARBA00023163"/>
    </source>
</evidence>
<evidence type="ECO:0000256" key="3">
    <source>
        <dbReference type="ARBA" id="ARBA00019610"/>
    </source>
</evidence>
<dbReference type="GO" id="GO:0001139">
    <property type="term" value="F:RNA polymerase II complex recruiting activity"/>
    <property type="evidence" value="ECO:0007669"/>
    <property type="project" value="EnsemblFungi"/>
</dbReference>
<dbReference type="STRING" id="1071378.G0WGL4"/>
<sequence>MDDQQNADQKMGINLALDPNLINLTLYNHPTATPLSGSNTSTTEPTTAPATTTTVTDANALASSTIVNNGQSMVKNPYEVYGQMPLSQLIPLILQERGQGFKFVDLSEELLAQEIANDKQRTQLSNTNPQDEHTNDNVNNTEVQPQEQQQEEESNNPDLMDIDMENEPEQQSQLPLNDTSLNTISKENQNENSATEAVGATQNPTLTIPETSLTQEQFIKIRKEMVDNINIAMNETSLSLDFVSLLLSSVRENNANSSMSTFLKKNVPTGTLNSDKVPHVPKQKDELTQLEISNRGWKLKSLNDSRLILKENYNKLNNSLTIEHSFWKKLSNHINSNDIIFKLRDKSTGQRSLGIKYGYEDSGSTYKMDRGVAILRTNPTTGKLELKPFSTSKNTKMSSSSSSSNDTIKGLEKFIRIRIFTKIESEDDYILSGESFSDIESRSGNKNANDYSNNDDSISDEDEDIRAQIENLKKFIIEKELMYQLKKECSHLLSYGVTVENENRIVIELPNEKFEIELLSFDDNSLTNHDRDAPKINDKRANLILITLRMLLVVMFKKNLRNKLLSSKVNKSLNIEKEILLIRPILGSIRHSNYKMLLKKIMKSYVLDIVPESTLEESTLPSSTEHIQDHGNTHQMDRHIVKLTKDITAFDHILNIAKTLFQISLPNKGRITIILESTNYCNAVVNIKYVSQDNTTTFDSNFAEFKEVEEFLHFIISEYVKERN</sequence>
<dbReference type="HOGENOM" id="CLU_023188_0_0_1"/>
<dbReference type="GO" id="GO:0016592">
    <property type="term" value="C:mediator complex"/>
    <property type="evidence" value="ECO:0007669"/>
    <property type="project" value="InterPro"/>
</dbReference>
<keyword evidence="6 8" id="KW-0539">Nucleus</keyword>
<comment type="subunit">
    <text evidence="8">Component of the Mediator complex.</text>
</comment>
<dbReference type="KEGG" id="ndi:NDAI_0J00500"/>
<dbReference type="GO" id="GO:0060261">
    <property type="term" value="P:positive regulation of transcription initiation by RNA polymerase II"/>
    <property type="evidence" value="ECO:0007669"/>
    <property type="project" value="EnsemblFungi"/>
</dbReference>
<dbReference type="InterPro" id="IPR019313">
    <property type="entry name" value="Mediator_Med17"/>
</dbReference>
<name>G0WGL4_NAUDC</name>
<dbReference type="GO" id="GO:0140297">
    <property type="term" value="F:DNA-binding transcription factor binding"/>
    <property type="evidence" value="ECO:0007669"/>
    <property type="project" value="EnsemblFungi"/>
</dbReference>
<evidence type="ECO:0000313" key="11">
    <source>
        <dbReference type="Proteomes" id="UP000000689"/>
    </source>
</evidence>
<dbReference type="Gene3D" id="6.10.250.2620">
    <property type="match status" value="1"/>
</dbReference>
<evidence type="ECO:0000256" key="6">
    <source>
        <dbReference type="ARBA" id="ARBA00023242"/>
    </source>
</evidence>
<dbReference type="eggNOG" id="ENOG502QS9H">
    <property type="taxonomic scope" value="Eukaryota"/>
</dbReference>
<feature type="compositionally biased region" description="Acidic residues" evidence="9">
    <location>
        <begin position="149"/>
        <end position="162"/>
    </location>
</feature>
<proteinExistence type="inferred from homology"/>
<organism evidence="10 11">
    <name type="scientific">Naumovozyma dairenensis (strain ATCC 10597 / BCRC 20456 / CBS 421 / NBRC 0211 / NRRL Y-12639)</name>
    <name type="common">Saccharomyces dairenensis</name>
    <dbReference type="NCBI Taxonomy" id="1071378"/>
    <lineage>
        <taxon>Eukaryota</taxon>
        <taxon>Fungi</taxon>
        <taxon>Dikarya</taxon>
        <taxon>Ascomycota</taxon>
        <taxon>Saccharomycotina</taxon>
        <taxon>Saccharomycetes</taxon>
        <taxon>Saccharomycetales</taxon>
        <taxon>Saccharomycetaceae</taxon>
        <taxon>Naumovozyma</taxon>
    </lineage>
</organism>
<evidence type="ECO:0000256" key="8">
    <source>
        <dbReference type="RuleBase" id="RU364140"/>
    </source>
</evidence>
<evidence type="ECO:0000256" key="9">
    <source>
        <dbReference type="SAM" id="MobiDB-lite"/>
    </source>
</evidence>
<dbReference type="GO" id="GO:0034605">
    <property type="term" value="P:cellular response to heat"/>
    <property type="evidence" value="ECO:0007669"/>
    <property type="project" value="EnsemblFungi"/>
</dbReference>
<feature type="compositionally biased region" description="Low complexity" evidence="9">
    <location>
        <begin position="137"/>
        <end position="148"/>
    </location>
</feature>
<reference evidence="10 11" key="1">
    <citation type="journal article" date="2011" name="Proc. Natl. Acad. Sci. U.S.A.">
        <title>Evolutionary erosion of yeast sex chromosomes by mating-type switching accidents.</title>
        <authorList>
            <person name="Gordon J.L."/>
            <person name="Armisen D."/>
            <person name="Proux-Wera E."/>
            <person name="Oheigeartaigh S.S."/>
            <person name="Byrne K.P."/>
            <person name="Wolfe K.H."/>
        </authorList>
    </citation>
    <scope>NUCLEOTIDE SEQUENCE [LARGE SCALE GENOMIC DNA]</scope>
    <source>
        <strain evidence="11">ATCC 10597 / BCRC 20456 / CBS 421 / NBRC 0211 / NRRL Y-12639</strain>
    </source>
</reference>
<dbReference type="Proteomes" id="UP000000689">
    <property type="component" value="Chromosome 10"/>
</dbReference>
<evidence type="ECO:0000256" key="7">
    <source>
        <dbReference type="ARBA" id="ARBA00032014"/>
    </source>
</evidence>
<keyword evidence="11" id="KW-1185">Reference proteome</keyword>
<dbReference type="PANTHER" id="PTHR13114">
    <property type="entry name" value="MEDIATOR OF RNA POLYMERASE II TRANSCRIPTION SUBUNIT 17"/>
    <property type="match status" value="1"/>
</dbReference>
<feature type="region of interest" description="Disordered" evidence="9">
    <location>
        <begin position="385"/>
        <end position="406"/>
    </location>
</feature>
<dbReference type="GO" id="GO:0000979">
    <property type="term" value="F:RNA polymerase II core promoter sequence-specific DNA binding"/>
    <property type="evidence" value="ECO:0007669"/>
    <property type="project" value="EnsemblFungi"/>
</dbReference>
<dbReference type="GeneID" id="11494122"/>
<protein>
    <recommendedName>
        <fullName evidence="3 8">Mediator of RNA polymerase II transcription subunit 17</fullName>
    </recommendedName>
    <alternativeName>
        <fullName evidence="7 8">Mediator complex subunit 17</fullName>
    </alternativeName>
</protein>
<dbReference type="GO" id="GO:0003712">
    <property type="term" value="F:transcription coregulator activity"/>
    <property type="evidence" value="ECO:0007669"/>
    <property type="project" value="InterPro"/>
</dbReference>
<dbReference type="OMA" id="PKINDKR"/>
<comment type="subcellular location">
    <subcellularLocation>
        <location evidence="1 8">Nucleus</location>
    </subcellularLocation>
</comment>
<evidence type="ECO:0000256" key="2">
    <source>
        <dbReference type="ARBA" id="ARBA00005635"/>
    </source>
</evidence>
<evidence type="ECO:0000313" key="10">
    <source>
        <dbReference type="EMBL" id="CCD26942.1"/>
    </source>
</evidence>
<accession>G0WGL4</accession>
<feature type="compositionally biased region" description="Low complexity" evidence="9">
    <location>
        <begin position="390"/>
        <end position="405"/>
    </location>
</feature>
<comment type="function">
    <text evidence="8">Component of the Mediator complex, a coactivator involved in the regulated transcription of nearly all RNA polymerase II-dependent genes. Mediator functions as a bridge to convey information from gene-specific regulatory proteins to the basal RNA polymerase II transcription machinery. Mediator is recruited to promoters by direct interactions with regulatory proteins and serves as a scaffold for the assembly of a functional preinitiation complex with RNA polymerase II and the general transcription factors.</text>
</comment>
<feature type="region of interest" description="Disordered" evidence="9">
    <location>
        <begin position="118"/>
        <end position="162"/>
    </location>
</feature>
<comment type="similarity">
    <text evidence="2 8">Belongs to the Mediator complex subunit 17 family.</text>
</comment>
<keyword evidence="8" id="KW-0010">Activator</keyword>
<dbReference type="EMBL" id="HE580276">
    <property type="protein sequence ID" value="CCD26942.1"/>
    <property type="molecule type" value="Genomic_DNA"/>
</dbReference>
<keyword evidence="4 8" id="KW-0805">Transcription regulation</keyword>
<feature type="region of interest" description="Disordered" evidence="9">
    <location>
        <begin position="438"/>
        <end position="459"/>
    </location>
</feature>
<dbReference type="Pfam" id="PF10156">
    <property type="entry name" value="Med17"/>
    <property type="match status" value="1"/>
</dbReference>